<protein>
    <submittedName>
        <fullName evidence="1">Uncharacterized protein</fullName>
    </submittedName>
</protein>
<name>A0A934KC12_9BACT</name>
<reference evidence="1 2" key="1">
    <citation type="submission" date="2020-10" db="EMBL/GenBank/DDBJ databases">
        <title>Ca. Dormibacterota MAGs.</title>
        <authorList>
            <person name="Montgomery K."/>
        </authorList>
    </citation>
    <scope>NUCLEOTIDE SEQUENCE [LARGE SCALE GENOMIC DNA]</scope>
    <source>
        <strain evidence="1">SC8811_S16_3</strain>
    </source>
</reference>
<proteinExistence type="predicted"/>
<comment type="caution">
    <text evidence="1">The sequence shown here is derived from an EMBL/GenBank/DDBJ whole genome shotgun (WGS) entry which is preliminary data.</text>
</comment>
<dbReference type="RefSeq" id="WP_338177430.1">
    <property type="nucleotide sequence ID" value="NZ_JAEKNQ010000021.1"/>
</dbReference>
<sequence>MATAKRTATMEEVLAAIEAGREKVMADDIRSLSKLGIPKSMAVQIVASRFRQKGAVSEEVEVDPFESTGPGWDD</sequence>
<evidence type="ECO:0000313" key="1">
    <source>
        <dbReference type="EMBL" id="MBJ7602684.1"/>
    </source>
</evidence>
<dbReference type="AlphaFoldDB" id="A0A934KC12"/>
<accession>A0A934KC12</accession>
<dbReference type="EMBL" id="JAEKNQ010000021">
    <property type="protein sequence ID" value="MBJ7602684.1"/>
    <property type="molecule type" value="Genomic_DNA"/>
</dbReference>
<gene>
    <name evidence="1" type="ORF">JF888_05755</name>
</gene>
<evidence type="ECO:0000313" key="2">
    <source>
        <dbReference type="Proteomes" id="UP000620075"/>
    </source>
</evidence>
<dbReference type="Proteomes" id="UP000620075">
    <property type="component" value="Unassembled WGS sequence"/>
</dbReference>
<organism evidence="1 2">
    <name type="scientific">Candidatus Dormiibacter inghamiae</name>
    <dbReference type="NCBI Taxonomy" id="3127013"/>
    <lineage>
        <taxon>Bacteria</taxon>
        <taxon>Bacillati</taxon>
        <taxon>Candidatus Dormiibacterota</taxon>
        <taxon>Candidatus Dormibacteria</taxon>
        <taxon>Candidatus Dormibacterales</taxon>
        <taxon>Candidatus Dormibacteraceae</taxon>
        <taxon>Candidatus Dormiibacter</taxon>
    </lineage>
</organism>